<dbReference type="AlphaFoldDB" id="A0A433Q429"/>
<evidence type="ECO:0000313" key="3">
    <source>
        <dbReference type="EMBL" id="RUS24536.1"/>
    </source>
</evidence>
<proteinExistence type="predicted"/>
<evidence type="ECO:0000313" key="4">
    <source>
        <dbReference type="Proteomes" id="UP000274822"/>
    </source>
</evidence>
<keyword evidence="2" id="KW-0472">Membrane</keyword>
<name>A0A433Q429_9FUNG</name>
<gene>
    <name evidence="3" type="ORF">BC938DRAFT_473436</name>
</gene>
<reference evidence="3 4" key="1">
    <citation type="journal article" date="2018" name="New Phytol.">
        <title>Phylogenomics of Endogonaceae and evolution of mycorrhizas within Mucoromycota.</title>
        <authorList>
            <person name="Chang Y."/>
            <person name="Desiro A."/>
            <person name="Na H."/>
            <person name="Sandor L."/>
            <person name="Lipzen A."/>
            <person name="Clum A."/>
            <person name="Barry K."/>
            <person name="Grigoriev I.V."/>
            <person name="Martin F.M."/>
            <person name="Stajich J.E."/>
            <person name="Smith M.E."/>
            <person name="Bonito G."/>
            <person name="Spatafora J.W."/>
        </authorList>
    </citation>
    <scope>NUCLEOTIDE SEQUENCE [LARGE SCALE GENOMIC DNA]</scope>
    <source>
        <strain evidence="3 4">AD002</strain>
    </source>
</reference>
<protein>
    <submittedName>
        <fullName evidence="3">Uncharacterized protein</fullName>
    </submittedName>
</protein>
<accession>A0A433Q429</accession>
<keyword evidence="2" id="KW-1133">Transmembrane helix</keyword>
<evidence type="ECO:0000256" key="2">
    <source>
        <dbReference type="SAM" id="Phobius"/>
    </source>
</evidence>
<sequence length="127" mass="14049">RKFRLYSVTSTCTAGAPLPVLSQVYTVGTVAVGWMDNCCAAVVAVLVGVWWREKRGRGPYEEVARVGNGAQAVVAADEDLNNVVGQGRRSVRRNDLGARQRDLAKGKESLDRSEDNFGEGRRYTFWR</sequence>
<evidence type="ECO:0000256" key="1">
    <source>
        <dbReference type="SAM" id="MobiDB-lite"/>
    </source>
</evidence>
<dbReference type="EMBL" id="RBNJ01015701">
    <property type="protein sequence ID" value="RUS24536.1"/>
    <property type="molecule type" value="Genomic_DNA"/>
</dbReference>
<feature type="non-terminal residue" evidence="3">
    <location>
        <position position="1"/>
    </location>
</feature>
<organism evidence="3 4">
    <name type="scientific">Jimgerdemannia flammicorona</name>
    <dbReference type="NCBI Taxonomy" id="994334"/>
    <lineage>
        <taxon>Eukaryota</taxon>
        <taxon>Fungi</taxon>
        <taxon>Fungi incertae sedis</taxon>
        <taxon>Mucoromycota</taxon>
        <taxon>Mucoromycotina</taxon>
        <taxon>Endogonomycetes</taxon>
        <taxon>Endogonales</taxon>
        <taxon>Endogonaceae</taxon>
        <taxon>Jimgerdemannia</taxon>
    </lineage>
</organism>
<comment type="caution">
    <text evidence="3">The sequence shown here is derived from an EMBL/GenBank/DDBJ whole genome shotgun (WGS) entry which is preliminary data.</text>
</comment>
<feature type="transmembrane region" description="Helical" evidence="2">
    <location>
        <begin position="32"/>
        <end position="51"/>
    </location>
</feature>
<keyword evidence="4" id="KW-1185">Reference proteome</keyword>
<feature type="region of interest" description="Disordered" evidence="1">
    <location>
        <begin position="95"/>
        <end position="115"/>
    </location>
</feature>
<keyword evidence="2" id="KW-0812">Transmembrane</keyword>
<dbReference type="Proteomes" id="UP000274822">
    <property type="component" value="Unassembled WGS sequence"/>
</dbReference>